<evidence type="ECO:0000313" key="2">
    <source>
        <dbReference type="EMBL" id="CAD0006537.1"/>
    </source>
</evidence>
<name>A0A6V6Z421_9FLAO</name>
<proteinExistence type="predicted"/>
<dbReference type="EMBL" id="CAIJDO010000174">
    <property type="protein sequence ID" value="CAD0006537.1"/>
    <property type="molecule type" value="Genomic_DNA"/>
</dbReference>
<gene>
    <name evidence="2" type="ORF">FLACHUCJ7_02910</name>
</gene>
<organism evidence="2 3">
    <name type="scientific">Flavobacterium chungangense</name>
    <dbReference type="NCBI Taxonomy" id="554283"/>
    <lineage>
        <taxon>Bacteria</taxon>
        <taxon>Pseudomonadati</taxon>
        <taxon>Bacteroidota</taxon>
        <taxon>Flavobacteriia</taxon>
        <taxon>Flavobacteriales</taxon>
        <taxon>Flavobacteriaceae</taxon>
        <taxon>Flavobacterium</taxon>
    </lineage>
</organism>
<feature type="transmembrane region" description="Helical" evidence="1">
    <location>
        <begin position="162"/>
        <end position="180"/>
    </location>
</feature>
<keyword evidence="1" id="KW-0812">Transmembrane</keyword>
<feature type="transmembrane region" description="Helical" evidence="1">
    <location>
        <begin position="121"/>
        <end position="141"/>
    </location>
</feature>
<sequence>MKLTLEQIAKIDEALVLNGIIYEDIKLEMTDHIASEIEYEMTKNATDFEIAFKEVFKNWKEQFKLKTYGVWLGNYSGAKIFMDRFLQFTIDEYKAGFCLLVIFMIQKALNFDLMFTDDSANFTIIALKALLCIVFIITVTGRIMLKKHQFKTTFSEIFKRRFYLTIVYFFGFILGAFPILPSLENNYSDSYSIFLVIIFIFYNLNSFRLVAKHFKIKKQFEKSFAS</sequence>
<feature type="transmembrane region" description="Helical" evidence="1">
    <location>
        <begin position="92"/>
        <end position="109"/>
    </location>
</feature>
<keyword evidence="1" id="KW-1133">Transmembrane helix</keyword>
<reference evidence="2 3" key="1">
    <citation type="submission" date="2020-06" db="EMBL/GenBank/DDBJ databases">
        <authorList>
            <person name="Criscuolo A."/>
        </authorList>
    </citation>
    <scope>NUCLEOTIDE SEQUENCE [LARGE SCALE GENOMIC DNA]</scope>
    <source>
        <strain evidence="3">CIP 110025</strain>
    </source>
</reference>
<accession>A0A6V6Z421</accession>
<keyword evidence="1" id="KW-0472">Membrane</keyword>
<keyword evidence="3" id="KW-1185">Reference proteome</keyword>
<dbReference type="Proteomes" id="UP000556700">
    <property type="component" value="Unassembled WGS sequence"/>
</dbReference>
<protein>
    <submittedName>
        <fullName evidence="2">Uncharacterized protein</fullName>
    </submittedName>
</protein>
<feature type="transmembrane region" description="Helical" evidence="1">
    <location>
        <begin position="192"/>
        <end position="211"/>
    </location>
</feature>
<evidence type="ECO:0000313" key="3">
    <source>
        <dbReference type="Proteomes" id="UP000556700"/>
    </source>
</evidence>
<dbReference type="AlphaFoldDB" id="A0A6V6Z421"/>
<evidence type="ECO:0000256" key="1">
    <source>
        <dbReference type="SAM" id="Phobius"/>
    </source>
</evidence>
<comment type="caution">
    <text evidence="2">The sequence shown here is derived from an EMBL/GenBank/DDBJ whole genome shotgun (WGS) entry which is preliminary data.</text>
</comment>
<dbReference type="RefSeq" id="WP_031453866.1">
    <property type="nucleotide sequence ID" value="NZ_CAIJDO010000174.1"/>
</dbReference>